<evidence type="ECO:0000256" key="1">
    <source>
        <dbReference type="ARBA" id="ARBA00022729"/>
    </source>
</evidence>
<gene>
    <name evidence="3" type="ORF">B1B_09868</name>
</gene>
<reference evidence="3" key="2">
    <citation type="journal article" date="2014" name="ISME J.">
        <title>Microbial stratification in low pH oxic and suboxic macroscopic growths along an acid mine drainage.</title>
        <authorList>
            <person name="Mendez-Garcia C."/>
            <person name="Mesa V."/>
            <person name="Sprenger R.R."/>
            <person name="Richter M."/>
            <person name="Diez M.S."/>
            <person name="Solano J."/>
            <person name="Bargiela R."/>
            <person name="Golyshina O.V."/>
            <person name="Manteca A."/>
            <person name="Ramos J.L."/>
            <person name="Gallego J.R."/>
            <person name="Llorente I."/>
            <person name="Martins Dos Santos V.A."/>
            <person name="Jensen O.N."/>
            <person name="Pelaez A.I."/>
            <person name="Sanchez J."/>
            <person name="Ferrer M."/>
        </authorList>
    </citation>
    <scope>NUCLEOTIDE SEQUENCE</scope>
</reference>
<evidence type="ECO:0000313" key="3">
    <source>
        <dbReference type="EMBL" id="EQD54049.1"/>
    </source>
</evidence>
<dbReference type="Pfam" id="PF21783">
    <property type="entry name" value="YNCE"/>
    <property type="match status" value="1"/>
</dbReference>
<dbReference type="InterPro" id="IPR048433">
    <property type="entry name" value="YNCE-like_beta-prop"/>
</dbReference>
<proteinExistence type="predicted"/>
<name>T1BL80_9ZZZZ</name>
<accession>T1BL80</accession>
<dbReference type="SUPFAM" id="SSF51004">
    <property type="entry name" value="C-terminal (heme d1) domain of cytochrome cd1-nitrite reductase"/>
    <property type="match status" value="1"/>
</dbReference>
<dbReference type="Pfam" id="PF17963">
    <property type="entry name" value="Big_9"/>
    <property type="match status" value="1"/>
</dbReference>
<protein>
    <submittedName>
        <fullName evidence="3">YVTN beta-propeller repeat-containing protein</fullName>
    </submittedName>
</protein>
<keyword evidence="1" id="KW-0732">Signal</keyword>
<dbReference type="EMBL" id="AUZY01006534">
    <property type="protein sequence ID" value="EQD54049.1"/>
    <property type="molecule type" value="Genomic_DNA"/>
</dbReference>
<dbReference type="PANTHER" id="PTHR47197:SF3">
    <property type="entry name" value="DIHYDRO-HEME D1 DEHYDROGENASE"/>
    <property type="match status" value="1"/>
</dbReference>
<reference evidence="3" key="1">
    <citation type="submission" date="2013-08" db="EMBL/GenBank/DDBJ databases">
        <authorList>
            <person name="Mendez C."/>
            <person name="Richter M."/>
            <person name="Ferrer M."/>
            <person name="Sanchez J."/>
        </authorList>
    </citation>
    <scope>NUCLEOTIDE SEQUENCE</scope>
</reference>
<dbReference type="AlphaFoldDB" id="T1BL80"/>
<organism evidence="3">
    <name type="scientific">mine drainage metagenome</name>
    <dbReference type="NCBI Taxonomy" id="410659"/>
    <lineage>
        <taxon>unclassified sequences</taxon>
        <taxon>metagenomes</taxon>
        <taxon>ecological metagenomes</taxon>
    </lineage>
</organism>
<dbReference type="InterPro" id="IPR015943">
    <property type="entry name" value="WD40/YVTN_repeat-like_dom_sf"/>
</dbReference>
<feature type="domain" description="YNCE-like beta-propeller" evidence="2">
    <location>
        <begin position="129"/>
        <end position="297"/>
    </location>
</feature>
<dbReference type="NCBIfam" id="TIGR02276">
    <property type="entry name" value="beta_rpt_yvtn"/>
    <property type="match status" value="1"/>
</dbReference>
<dbReference type="PANTHER" id="PTHR47197">
    <property type="entry name" value="PROTEIN NIRF"/>
    <property type="match status" value="1"/>
</dbReference>
<dbReference type="InterPro" id="IPR011048">
    <property type="entry name" value="Haem_d1_sf"/>
</dbReference>
<dbReference type="InterPro" id="IPR051200">
    <property type="entry name" value="Host-pathogen_enzymatic-act"/>
</dbReference>
<dbReference type="InterPro" id="IPR011964">
    <property type="entry name" value="YVTN_b-propeller_repeat"/>
</dbReference>
<comment type="caution">
    <text evidence="3">The sequence shown here is derived from an EMBL/GenBank/DDBJ whole genome shotgun (WGS) entry which is preliminary data.</text>
</comment>
<evidence type="ECO:0000259" key="2">
    <source>
        <dbReference type="Pfam" id="PF21783"/>
    </source>
</evidence>
<sequence length="672" mass="67403">MRKERTVSPFTAARVRWPALLLLGLWLGPLAFAKPYLVVPQSSENAVDIIDAATNTLAATQPLGADPQNVVMAPDGNAAYVGVISSSTSGSTTTVTSAIDTLDLASDSITTQTVLQSGGSSIAIGAMAISPDGSTLYIINPDSGALLSLDLATGTVATVASYGAGTDPTDVLAGSTGKHLYVTLSETSDLSIIALATDVVSTLTIPNGLDPLALALSPDGSRLYIANSGNNTIAVLNVETGSFLNSIAVTGFPESLSVSPDGGILAAALPAAGIVDLIPISQSQPVTPINVGSSPATLTYSPDGTRLYVLDSEIPELSVVDTATASVIATLNLSSPATFAGTFGGAGDIIAQSASLSTSQGTVLDGTFTATDDLNRTLSYALAIPPSHGQISLSASNGSFSYTPAAGFSGADHLAFTAQAASGPGAPTLPVSGPAAVRICVLPSQVSLSAIPTTAIPEASTSTPTGRLVLFTPNVNCGLTYSAVSSNPSLIPNSNLLFGGLGLNRTLSLSPSSGASGTTEITVTAQAPSNVTGSQSFSVFVGEPPVMANLPSSIAITVNTSSGPIKFSVTGISPITLSASSDETAVLPVSGIQFGGTGTNRILTITPTPNRLGLALVTITATDANGLQSAASIEVDVVPTSNYSAVDPTTLLFWLALLLIGGWRRRLVGGGV</sequence>
<dbReference type="Gene3D" id="2.130.10.10">
    <property type="entry name" value="YVTN repeat-like/Quinoprotein amine dehydrogenase"/>
    <property type="match status" value="2"/>
</dbReference>